<organism evidence="1 2">
    <name type="scientific">Plasmodium brasilianum</name>
    <dbReference type="NCBI Taxonomy" id="5824"/>
    <lineage>
        <taxon>Eukaryota</taxon>
        <taxon>Sar</taxon>
        <taxon>Alveolata</taxon>
        <taxon>Apicomplexa</taxon>
        <taxon>Aconoidasida</taxon>
        <taxon>Haemosporida</taxon>
        <taxon>Plasmodiidae</taxon>
        <taxon>Plasmodium</taxon>
        <taxon>Plasmodium (Plasmodium)</taxon>
    </lineage>
</organism>
<gene>
    <name evidence="1" type="ORF">MKS88_000379</name>
</gene>
<keyword evidence="2" id="KW-1185">Reference proteome</keyword>
<dbReference type="EMBL" id="CM043769">
    <property type="protein sequence ID" value="KAI4841144.1"/>
    <property type="molecule type" value="Genomic_DNA"/>
</dbReference>
<reference evidence="1" key="1">
    <citation type="submission" date="2022-06" db="EMBL/GenBank/DDBJ databases">
        <title>The First Complete Genome of the Simian Malaria Parasite Plasmodium brasilianum.</title>
        <authorList>
            <person name="Bajic M."/>
            <person name="Ravishankar S."/>
        </authorList>
    </citation>
    <scope>NUCLEOTIDE SEQUENCE</scope>
    <source>
        <strain evidence="1">Bolivian I</strain>
    </source>
</reference>
<comment type="caution">
    <text evidence="1">The sequence shown here is derived from an EMBL/GenBank/DDBJ whole genome shotgun (WGS) entry which is preliminary data.</text>
</comment>
<proteinExistence type="predicted"/>
<sequence length="232" mass="27732">MEQKNKSFFVIKTSIFIVLSWICYFCSDLSTLCKFVGVYNLMRKLDLSSGRLLEECSQYKDLNTANVKEMIHENNENEEKIITNYDKLDKRTNKKSSKSSLYKEEFNKQYIRQRILKYRGKYLTLFERKLFKHIDYIDFIKKKPSISNKSCIKILLKEYGLLLFLPAILLSWGSMIHIAYYLKVISKVDNEHEILFSVIISIFFTVFALGVIYMLVKIKKHRRIIKRKWKNE</sequence>
<dbReference type="Proteomes" id="UP001056978">
    <property type="component" value="Chromosome 1"/>
</dbReference>
<accession>A0ACB9YG73</accession>
<protein>
    <submittedName>
        <fullName evidence="1">Uncharacterized protein</fullName>
    </submittedName>
</protein>
<evidence type="ECO:0000313" key="1">
    <source>
        <dbReference type="EMBL" id="KAI4841144.1"/>
    </source>
</evidence>
<name>A0ACB9YG73_PLABR</name>
<evidence type="ECO:0000313" key="2">
    <source>
        <dbReference type="Proteomes" id="UP001056978"/>
    </source>
</evidence>